<evidence type="ECO:0000313" key="4">
    <source>
        <dbReference type="Proteomes" id="UP000315167"/>
    </source>
</evidence>
<keyword evidence="1" id="KW-0732">Signal</keyword>
<comment type="caution">
    <text evidence="3">The sequence shown here is derived from an EMBL/GenBank/DDBJ whole genome shotgun (WGS) entry which is preliminary data.</text>
</comment>
<dbReference type="Proteomes" id="UP000315167">
    <property type="component" value="Unassembled WGS sequence"/>
</dbReference>
<dbReference type="SUPFAM" id="SSF56601">
    <property type="entry name" value="beta-lactamase/transpeptidase-like"/>
    <property type="match status" value="1"/>
</dbReference>
<gene>
    <name evidence="3" type="ORF">IP90_00749</name>
</gene>
<protein>
    <submittedName>
        <fullName evidence="3">CubicO group peptidase (Beta-lactamase class C family)</fullName>
    </submittedName>
</protein>
<dbReference type="InterPro" id="IPR001466">
    <property type="entry name" value="Beta-lactam-related"/>
</dbReference>
<dbReference type="InterPro" id="IPR012338">
    <property type="entry name" value="Beta-lactam/transpept-like"/>
</dbReference>
<name>A0A562LAM9_9GAMM</name>
<accession>A0A562LAM9</accession>
<dbReference type="PANTHER" id="PTHR43283">
    <property type="entry name" value="BETA-LACTAMASE-RELATED"/>
    <property type="match status" value="1"/>
</dbReference>
<evidence type="ECO:0000313" key="3">
    <source>
        <dbReference type="EMBL" id="TWI04616.1"/>
    </source>
</evidence>
<proteinExistence type="predicted"/>
<feature type="domain" description="Beta-lactamase-related" evidence="2">
    <location>
        <begin position="44"/>
        <end position="361"/>
    </location>
</feature>
<feature type="chain" id="PRO_5021960338" evidence="1">
    <location>
        <begin position="26"/>
        <end position="505"/>
    </location>
</feature>
<dbReference type="Pfam" id="PF00144">
    <property type="entry name" value="Beta-lactamase"/>
    <property type="match status" value="1"/>
</dbReference>
<keyword evidence="4" id="KW-1185">Reference proteome</keyword>
<dbReference type="AlphaFoldDB" id="A0A562LAM9"/>
<feature type="signal peptide" evidence="1">
    <location>
        <begin position="1"/>
        <end position="25"/>
    </location>
</feature>
<dbReference type="InterPro" id="IPR050789">
    <property type="entry name" value="Diverse_Enzym_Activities"/>
</dbReference>
<sequence>MLRSGLECWFLHALLVFAGTSIAQASEAEPANKNDVYAAIGKDIQAEIDAGRLTGVAVALVKDGRIVWQDGFGWADRTAGTRATSATAFSVASTTKPFTTTALMTLVRDGKLDFDRPANDYLGAEKIVDQDGPAQSATVRHLATHSSGLPTFFIMYPEGGAARQPPMAELIRDYGHLVAPVGERYEYSNLAMGILGEIVARQSGQTLGDYLQAQVLTPLGMKDSFFDTDLSRRAEMAVRHADDGKPLPFYLTATPGSGELYASARDLARFAMLHLKDDLDASARILGDAQLDELHRPATVVAPGYSYAMGWQVLRRAGEPEVLYHGGGQSGVETEFVLLPGEDVAAIVLSNRRSQNDFIEKLRDRMIRTVVPEWHGIPSPPNASLLPLDPLADYAGEWRGTVLAQGRHVPVVLTITPQGQGSLSLHGRAAQPIDKLGLVDGLISGDIKGQVGSPDELRENLDDLALNLKLRGDRIDGEIVAWRKTSENMTFLPFWTALERSGPKQ</sequence>
<dbReference type="EMBL" id="VLKN01000002">
    <property type="protein sequence ID" value="TWI04616.1"/>
    <property type="molecule type" value="Genomic_DNA"/>
</dbReference>
<evidence type="ECO:0000259" key="2">
    <source>
        <dbReference type="Pfam" id="PF00144"/>
    </source>
</evidence>
<reference evidence="3 4" key="1">
    <citation type="journal article" date="2015" name="Stand. Genomic Sci.">
        <title>Genomic Encyclopedia of Bacterial and Archaeal Type Strains, Phase III: the genomes of soil and plant-associated and newly described type strains.</title>
        <authorList>
            <person name="Whitman W.B."/>
            <person name="Woyke T."/>
            <person name="Klenk H.P."/>
            <person name="Zhou Y."/>
            <person name="Lilburn T.G."/>
            <person name="Beck B.J."/>
            <person name="De Vos P."/>
            <person name="Vandamme P."/>
            <person name="Eisen J.A."/>
            <person name="Garrity G."/>
            <person name="Hugenholtz P."/>
            <person name="Kyrpides N.C."/>
        </authorList>
    </citation>
    <scope>NUCLEOTIDE SEQUENCE [LARGE SCALE GENOMIC DNA]</scope>
    <source>
        <strain evidence="3 4">CGMCC 1.10821</strain>
    </source>
</reference>
<organism evidence="3 4">
    <name type="scientific">Luteimonas cucumeris</name>
    <dbReference type="NCBI Taxonomy" id="985012"/>
    <lineage>
        <taxon>Bacteria</taxon>
        <taxon>Pseudomonadati</taxon>
        <taxon>Pseudomonadota</taxon>
        <taxon>Gammaproteobacteria</taxon>
        <taxon>Lysobacterales</taxon>
        <taxon>Lysobacteraceae</taxon>
        <taxon>Luteimonas</taxon>
    </lineage>
</organism>
<dbReference type="Gene3D" id="3.40.710.10">
    <property type="entry name" value="DD-peptidase/beta-lactamase superfamily"/>
    <property type="match status" value="1"/>
</dbReference>
<evidence type="ECO:0000256" key="1">
    <source>
        <dbReference type="SAM" id="SignalP"/>
    </source>
</evidence>